<name>A0A1E7FUK0_9STRA</name>
<dbReference type="SUPFAM" id="SSF56300">
    <property type="entry name" value="Metallo-dependent phosphatases"/>
    <property type="match status" value="1"/>
</dbReference>
<evidence type="ECO:0000313" key="3">
    <source>
        <dbReference type="Proteomes" id="UP000095751"/>
    </source>
</evidence>
<keyword evidence="1" id="KW-0732">Signal</keyword>
<dbReference type="OrthoDB" id="7722975at2759"/>
<dbReference type="Proteomes" id="UP000095751">
    <property type="component" value="Unassembled WGS sequence"/>
</dbReference>
<feature type="non-terminal residue" evidence="2">
    <location>
        <position position="547"/>
    </location>
</feature>
<dbReference type="GO" id="GO:0016787">
    <property type="term" value="F:hydrolase activity"/>
    <property type="evidence" value="ECO:0007669"/>
    <property type="project" value="InterPro"/>
</dbReference>
<dbReference type="InterPro" id="IPR036907">
    <property type="entry name" value="5'-Nucleotdase_C_sf"/>
</dbReference>
<dbReference type="GO" id="GO:0009166">
    <property type="term" value="P:nucleotide catabolic process"/>
    <property type="evidence" value="ECO:0007669"/>
    <property type="project" value="InterPro"/>
</dbReference>
<dbReference type="InterPro" id="IPR006179">
    <property type="entry name" value="5_nucleotidase/apyrase"/>
</dbReference>
<protein>
    <submittedName>
        <fullName evidence="2">Metallo-dependent phosphatase</fullName>
    </submittedName>
</protein>
<dbReference type="InParanoid" id="A0A1E7FUK0"/>
<dbReference type="PANTHER" id="PTHR11575:SF22">
    <property type="entry name" value="ADL392WP"/>
    <property type="match status" value="1"/>
</dbReference>
<dbReference type="EMBL" id="KV784353">
    <property type="protein sequence ID" value="OEU21814.1"/>
    <property type="molecule type" value="Genomic_DNA"/>
</dbReference>
<dbReference type="AlphaFoldDB" id="A0A1E7FUK0"/>
<evidence type="ECO:0000313" key="2">
    <source>
        <dbReference type="EMBL" id="OEU21814.1"/>
    </source>
</evidence>
<feature type="signal peptide" evidence="1">
    <location>
        <begin position="1"/>
        <end position="31"/>
    </location>
</feature>
<gene>
    <name evidence="2" type="ORF">FRACYDRAFT_177688</name>
</gene>
<proteinExistence type="predicted"/>
<reference evidence="2 3" key="1">
    <citation type="submission" date="2016-09" db="EMBL/GenBank/DDBJ databases">
        <title>Extensive genetic diversity and differential bi-allelic expression allows diatom success in the polar Southern Ocean.</title>
        <authorList>
            <consortium name="DOE Joint Genome Institute"/>
            <person name="Mock T."/>
            <person name="Otillar R.P."/>
            <person name="Strauss J."/>
            <person name="Dupont C."/>
            <person name="Frickenhaus S."/>
            <person name="Maumus F."/>
            <person name="Mcmullan M."/>
            <person name="Sanges R."/>
            <person name="Schmutz J."/>
            <person name="Toseland A."/>
            <person name="Valas R."/>
            <person name="Veluchamy A."/>
            <person name="Ward B.J."/>
            <person name="Allen A."/>
            <person name="Barry K."/>
            <person name="Falciatore A."/>
            <person name="Ferrante M."/>
            <person name="Fortunato A.E."/>
            <person name="Gloeckner G."/>
            <person name="Gruber A."/>
            <person name="Hipkin R."/>
            <person name="Janech M."/>
            <person name="Kroth P."/>
            <person name="Leese F."/>
            <person name="Lindquist E."/>
            <person name="Lyon B.R."/>
            <person name="Martin J."/>
            <person name="Mayer C."/>
            <person name="Parker M."/>
            <person name="Quesneville H."/>
            <person name="Raymond J."/>
            <person name="Uhlig C."/>
            <person name="Valentin K.U."/>
            <person name="Worden A.Z."/>
            <person name="Armbrust E.V."/>
            <person name="Bowler C."/>
            <person name="Green B."/>
            <person name="Moulton V."/>
            <person name="Van Oosterhout C."/>
            <person name="Grigoriev I."/>
        </authorList>
    </citation>
    <scope>NUCLEOTIDE SEQUENCE [LARGE SCALE GENOMIC DNA]</scope>
    <source>
        <strain evidence="2 3">CCMP1102</strain>
    </source>
</reference>
<sequence length="547" mass="63240">MWIIRKRWCNYNRRGIALLIFLTFLVTVTTADNTDVVKNNADINNSPLMKPNLPFGDINLLVVSDVHSFVGGHPHEPDRNADYGDLYSFHERLKEYINNNNNQMDGRSHDLWLLNNGDWLHGTGLAMDGNATNLLPIITSMPWDALNMGNHEAIYSDVLQDMKESMLPKFPGKYITSNVLWNNNNTTSDDNINKEQEQEQLQPFGERYQLLKGRNSTVLVFGFLYDMERPSSTIQVVPVEETIEEDWFRDILLKQKYNYDAIIVMAHMDTDDPLIDLIYEKIRSYVDPKMPIQFINGHSHTRSFTNNIKKDQYVHKLLPGGLFDTIGWVTIPKFDTAQTLDIQQLKDGTTNEFQHQFLNTSKSYLQSTLFGDDYDDDVPTLRTPKGDAISRLINDTQTKLELNQIVACPGKDFYRNVSIYDENSLWKLWRDHVVKTQIFKKNTDRVMLVSKKTFRYDLRGSGIGKHDDDAMTLDDVIAIAPYMEKVIYVGDVPDWMVRRMNNTFNTYSHHNIIPDYVLAGDLDEVKTAETYQLYTHEVDVPKIKAKL</sequence>
<dbReference type="Gene3D" id="3.90.780.10">
    <property type="entry name" value="5'-Nucleotidase, C-terminal domain"/>
    <property type="match status" value="1"/>
</dbReference>
<organism evidence="2 3">
    <name type="scientific">Fragilariopsis cylindrus CCMP1102</name>
    <dbReference type="NCBI Taxonomy" id="635003"/>
    <lineage>
        <taxon>Eukaryota</taxon>
        <taxon>Sar</taxon>
        <taxon>Stramenopiles</taxon>
        <taxon>Ochrophyta</taxon>
        <taxon>Bacillariophyta</taxon>
        <taxon>Bacillariophyceae</taxon>
        <taxon>Bacillariophycidae</taxon>
        <taxon>Bacillariales</taxon>
        <taxon>Bacillariaceae</taxon>
        <taxon>Fragilariopsis</taxon>
    </lineage>
</organism>
<dbReference type="PANTHER" id="PTHR11575">
    <property type="entry name" value="5'-NUCLEOTIDASE-RELATED"/>
    <property type="match status" value="1"/>
</dbReference>
<feature type="chain" id="PRO_5009193548" evidence="1">
    <location>
        <begin position="32"/>
        <end position="547"/>
    </location>
</feature>
<dbReference type="Gene3D" id="3.60.21.10">
    <property type="match status" value="1"/>
</dbReference>
<dbReference type="InterPro" id="IPR029052">
    <property type="entry name" value="Metallo-depent_PP-like"/>
</dbReference>
<dbReference type="KEGG" id="fcy:FRACYDRAFT_177688"/>
<evidence type="ECO:0000256" key="1">
    <source>
        <dbReference type="SAM" id="SignalP"/>
    </source>
</evidence>
<keyword evidence="3" id="KW-1185">Reference proteome</keyword>
<accession>A0A1E7FUK0</accession>
<dbReference type="GO" id="GO:0005829">
    <property type="term" value="C:cytosol"/>
    <property type="evidence" value="ECO:0007669"/>
    <property type="project" value="TreeGrafter"/>
</dbReference>